<comment type="caution">
    <text evidence="1">The sequence shown here is derived from an EMBL/GenBank/DDBJ whole genome shotgun (WGS) entry which is preliminary data.</text>
</comment>
<name>A0A9Q1QS63_9CARY</name>
<proteinExistence type="predicted"/>
<organism evidence="1 2">
    <name type="scientific">Carnegiea gigantea</name>
    <dbReference type="NCBI Taxonomy" id="171969"/>
    <lineage>
        <taxon>Eukaryota</taxon>
        <taxon>Viridiplantae</taxon>
        <taxon>Streptophyta</taxon>
        <taxon>Embryophyta</taxon>
        <taxon>Tracheophyta</taxon>
        <taxon>Spermatophyta</taxon>
        <taxon>Magnoliopsida</taxon>
        <taxon>eudicotyledons</taxon>
        <taxon>Gunneridae</taxon>
        <taxon>Pentapetalae</taxon>
        <taxon>Caryophyllales</taxon>
        <taxon>Cactineae</taxon>
        <taxon>Cactaceae</taxon>
        <taxon>Cactoideae</taxon>
        <taxon>Echinocereeae</taxon>
        <taxon>Carnegiea</taxon>
    </lineage>
</organism>
<gene>
    <name evidence="1" type="ORF">Cgig2_016755</name>
</gene>
<keyword evidence="2" id="KW-1185">Reference proteome</keyword>
<evidence type="ECO:0000313" key="1">
    <source>
        <dbReference type="EMBL" id="KAJ8452174.1"/>
    </source>
</evidence>
<dbReference type="AlphaFoldDB" id="A0A9Q1QS63"/>
<protein>
    <submittedName>
        <fullName evidence="1">Uncharacterized protein</fullName>
    </submittedName>
</protein>
<reference evidence="1" key="1">
    <citation type="submission" date="2022-04" db="EMBL/GenBank/DDBJ databases">
        <title>Carnegiea gigantea Genome sequencing and assembly v2.</title>
        <authorList>
            <person name="Copetti D."/>
            <person name="Sanderson M.J."/>
            <person name="Burquez A."/>
            <person name="Wojciechowski M.F."/>
        </authorList>
    </citation>
    <scope>NUCLEOTIDE SEQUENCE</scope>
    <source>
        <strain evidence="1">SGP5-SGP5p</strain>
        <tissue evidence="1">Aerial part</tissue>
    </source>
</reference>
<accession>A0A9Q1QS63</accession>
<evidence type="ECO:0000313" key="2">
    <source>
        <dbReference type="Proteomes" id="UP001153076"/>
    </source>
</evidence>
<sequence length="206" mass="23995">MSLDREKRRGNREVASIEVELELIEPTLQELESKMRESLLNWTHMMASGSVKPCGQFSKLLTRKDAICSIFIIEEMRFQKSYRSSACIKKFDCQAEEGAPPQKCGIVCILDSLLDLYMEMFYYSFWKSPFYELPFKVLKILLEYVKRLHIGLSWYTSVDYVVNIIYTACHSNTGHYEDEPGPRTRNALFVDNIRVVDAVIYPFNKS</sequence>
<dbReference type="EMBL" id="JAKOGI010000006">
    <property type="protein sequence ID" value="KAJ8452174.1"/>
    <property type="molecule type" value="Genomic_DNA"/>
</dbReference>
<dbReference type="Proteomes" id="UP001153076">
    <property type="component" value="Unassembled WGS sequence"/>
</dbReference>